<protein>
    <submittedName>
        <fullName evidence="2">Acetyltransferase</fullName>
    </submittedName>
</protein>
<dbReference type="InterPro" id="IPR045057">
    <property type="entry name" value="Gcn5-rel_NAT"/>
</dbReference>
<name>A0A0P9H7A9_9CHLR</name>
<dbReference type="PANTHER" id="PTHR31435">
    <property type="entry name" value="PROTEIN NATD1"/>
    <property type="match status" value="1"/>
</dbReference>
<feature type="domain" description="N-acetyltransferase" evidence="1">
    <location>
        <begin position="7"/>
        <end position="92"/>
    </location>
</feature>
<dbReference type="Gene3D" id="3.40.630.30">
    <property type="match status" value="1"/>
</dbReference>
<dbReference type="SUPFAM" id="SSF55729">
    <property type="entry name" value="Acyl-CoA N-acyltransferases (Nat)"/>
    <property type="match status" value="1"/>
</dbReference>
<dbReference type="Pfam" id="PF14542">
    <property type="entry name" value="Acetyltransf_CG"/>
    <property type="match status" value="1"/>
</dbReference>
<organism evidence="2 3">
    <name type="scientific">Kouleothrix aurantiaca</name>
    <dbReference type="NCBI Taxonomy" id="186479"/>
    <lineage>
        <taxon>Bacteria</taxon>
        <taxon>Bacillati</taxon>
        <taxon>Chloroflexota</taxon>
        <taxon>Chloroflexia</taxon>
        <taxon>Chloroflexales</taxon>
        <taxon>Roseiflexineae</taxon>
        <taxon>Roseiflexaceae</taxon>
        <taxon>Kouleothrix</taxon>
    </lineage>
</organism>
<keyword evidence="2" id="KW-0808">Transferase</keyword>
<proteinExistence type="predicted"/>
<dbReference type="AlphaFoldDB" id="A0A0P9H7A9"/>
<dbReference type="PANTHER" id="PTHR31435:SF10">
    <property type="entry name" value="BSR4717 PROTEIN"/>
    <property type="match status" value="1"/>
</dbReference>
<dbReference type="GO" id="GO:0016740">
    <property type="term" value="F:transferase activity"/>
    <property type="evidence" value="ECO:0007669"/>
    <property type="project" value="UniProtKB-KW"/>
</dbReference>
<keyword evidence="3" id="KW-1185">Reference proteome</keyword>
<dbReference type="Proteomes" id="UP000050509">
    <property type="component" value="Unassembled WGS sequence"/>
</dbReference>
<sequence length="93" mass="10659">MSDETIRNNTERGRYELEVDGKLAVIEYRDAGGQRYFTHTEVPRALEGRGIASKMAKFVLDEAQAQNLSIVPLCPFVRGYIEKHPEYQPLVKF</sequence>
<dbReference type="InterPro" id="IPR016181">
    <property type="entry name" value="Acyl_CoA_acyltransferase"/>
</dbReference>
<evidence type="ECO:0000259" key="1">
    <source>
        <dbReference type="PROSITE" id="PS51729"/>
    </source>
</evidence>
<dbReference type="EMBL" id="LJCR01001784">
    <property type="protein sequence ID" value="KPV49731.1"/>
    <property type="molecule type" value="Genomic_DNA"/>
</dbReference>
<evidence type="ECO:0000313" key="3">
    <source>
        <dbReference type="Proteomes" id="UP000050509"/>
    </source>
</evidence>
<gene>
    <name evidence="2" type="ORF">SE17_30940</name>
</gene>
<accession>A0A0P9H7A9</accession>
<dbReference type="PROSITE" id="PS51729">
    <property type="entry name" value="GNAT_YJDJ"/>
    <property type="match status" value="1"/>
</dbReference>
<comment type="caution">
    <text evidence="2">The sequence shown here is derived from an EMBL/GenBank/DDBJ whole genome shotgun (WGS) entry which is preliminary data.</text>
</comment>
<reference evidence="2 3" key="1">
    <citation type="submission" date="2015-09" db="EMBL/GenBank/DDBJ databases">
        <title>Draft genome sequence of Kouleothrix aurantiaca JCM 19913.</title>
        <authorList>
            <person name="Hemp J."/>
        </authorList>
    </citation>
    <scope>NUCLEOTIDE SEQUENCE [LARGE SCALE GENOMIC DNA]</scope>
    <source>
        <strain evidence="2 3">COM-B</strain>
    </source>
</reference>
<evidence type="ECO:0000313" key="2">
    <source>
        <dbReference type="EMBL" id="KPV49731.1"/>
    </source>
</evidence>
<dbReference type="InterPro" id="IPR031165">
    <property type="entry name" value="GNAT_YJDJ"/>
</dbReference>